<gene>
    <name evidence="2" type="ORF">KKP3000_001975</name>
</gene>
<comment type="caution">
    <text evidence="2">The sequence shown here is derived from an EMBL/GenBank/DDBJ whole genome shotgun (WGS) entry which is preliminary data.</text>
</comment>
<organism evidence="2 3">
    <name type="scientific">Alicyclobacillus fastidiosus</name>
    <dbReference type="NCBI Taxonomy" id="392011"/>
    <lineage>
        <taxon>Bacteria</taxon>
        <taxon>Bacillati</taxon>
        <taxon>Bacillota</taxon>
        <taxon>Bacilli</taxon>
        <taxon>Bacillales</taxon>
        <taxon>Alicyclobacillaceae</taxon>
        <taxon>Alicyclobacillus</taxon>
    </lineage>
</organism>
<dbReference type="InterPro" id="IPR010359">
    <property type="entry name" value="IrrE_HExxH"/>
</dbReference>
<evidence type="ECO:0000313" key="2">
    <source>
        <dbReference type="EMBL" id="MFB5192761.1"/>
    </source>
</evidence>
<dbReference type="InterPro" id="IPR052345">
    <property type="entry name" value="Rad_response_metalloprotease"/>
</dbReference>
<dbReference type="PANTHER" id="PTHR43236">
    <property type="entry name" value="ANTITOXIN HIGA1"/>
    <property type="match status" value="1"/>
</dbReference>
<dbReference type="EMBL" id="JBDXSU010000028">
    <property type="protein sequence ID" value="MFB5192761.1"/>
    <property type="molecule type" value="Genomic_DNA"/>
</dbReference>
<dbReference type="Pfam" id="PF06114">
    <property type="entry name" value="Peptidase_M78"/>
    <property type="match status" value="1"/>
</dbReference>
<proteinExistence type="predicted"/>
<name>A0ABV5AKG4_9BACL</name>
<evidence type="ECO:0000259" key="1">
    <source>
        <dbReference type="Pfam" id="PF06114"/>
    </source>
</evidence>
<accession>A0ABV5AKG4</accession>
<evidence type="ECO:0000313" key="3">
    <source>
        <dbReference type="Proteomes" id="UP001579974"/>
    </source>
</evidence>
<reference evidence="2 3" key="1">
    <citation type="journal article" date="2024" name="Int. J. Mol. Sci.">
        <title>Exploration of Alicyclobacillus spp. Genome in Search of Antibiotic Resistance.</title>
        <authorList>
            <person name="Bucka-Kolendo J."/>
            <person name="Kiousi D.E."/>
            <person name="Dekowska A."/>
            <person name="Mikolajczuk-Szczyrba A."/>
            <person name="Karadedos D.M."/>
            <person name="Michael P."/>
            <person name="Galanis A."/>
            <person name="Sokolowska B."/>
        </authorList>
    </citation>
    <scope>NUCLEOTIDE SEQUENCE [LARGE SCALE GENOMIC DNA]</scope>
    <source>
        <strain evidence="2 3">KKP 3000</strain>
    </source>
</reference>
<keyword evidence="3" id="KW-1185">Reference proteome</keyword>
<protein>
    <submittedName>
        <fullName evidence="2">ImmA/IrrE family metallo-endopeptidase</fullName>
    </submittedName>
</protein>
<dbReference type="Proteomes" id="UP001579974">
    <property type="component" value="Unassembled WGS sequence"/>
</dbReference>
<feature type="domain" description="IrrE N-terminal-like" evidence="1">
    <location>
        <begin position="25"/>
        <end position="140"/>
    </location>
</feature>
<dbReference type="PANTHER" id="PTHR43236:SF1">
    <property type="entry name" value="BLL7220 PROTEIN"/>
    <property type="match status" value="1"/>
</dbReference>
<dbReference type="Gene3D" id="1.10.10.2910">
    <property type="match status" value="1"/>
</dbReference>
<sequence length="145" mass="16769">MLVTIKEKVKMLVAKYGTSSPFEIAEARKILIFKHPLGNILGYYTRHRRVQMIYLNSHVEDRHLQRFVCAHELGHATLHPEVNTPFLRRNTLFSVDKIEREANTFAVELLIPDDAVYRNEGCSTSREISTAYGVPPELIQLKRIH</sequence>